<dbReference type="Gene3D" id="1.10.489.10">
    <property type="entry name" value="Chloroperoxidase-like"/>
    <property type="match status" value="1"/>
</dbReference>
<name>A0AAD7HPT8_9AGAR</name>
<evidence type="ECO:0000256" key="1">
    <source>
        <dbReference type="ARBA" id="ARBA00001970"/>
    </source>
</evidence>
<dbReference type="GO" id="GO:0046872">
    <property type="term" value="F:metal ion binding"/>
    <property type="evidence" value="ECO:0007669"/>
    <property type="project" value="UniProtKB-KW"/>
</dbReference>
<reference evidence="9" key="1">
    <citation type="submission" date="2023-03" db="EMBL/GenBank/DDBJ databases">
        <title>Massive genome expansion in bonnet fungi (Mycena s.s.) driven by repeated elements and novel gene families across ecological guilds.</title>
        <authorList>
            <consortium name="Lawrence Berkeley National Laboratory"/>
            <person name="Harder C.B."/>
            <person name="Miyauchi S."/>
            <person name="Viragh M."/>
            <person name="Kuo A."/>
            <person name="Thoen E."/>
            <person name="Andreopoulos B."/>
            <person name="Lu D."/>
            <person name="Skrede I."/>
            <person name="Drula E."/>
            <person name="Henrissat B."/>
            <person name="Morin E."/>
            <person name="Kohler A."/>
            <person name="Barry K."/>
            <person name="LaButti K."/>
            <person name="Morin E."/>
            <person name="Salamov A."/>
            <person name="Lipzen A."/>
            <person name="Mereny Z."/>
            <person name="Hegedus B."/>
            <person name="Baldrian P."/>
            <person name="Stursova M."/>
            <person name="Weitz H."/>
            <person name="Taylor A."/>
            <person name="Grigoriev I.V."/>
            <person name="Nagy L.G."/>
            <person name="Martin F."/>
            <person name="Kauserud H."/>
        </authorList>
    </citation>
    <scope>NUCLEOTIDE SEQUENCE</scope>
    <source>
        <strain evidence="9">CBHHK182m</strain>
    </source>
</reference>
<keyword evidence="2" id="KW-0575">Peroxidase</keyword>
<evidence type="ECO:0000256" key="7">
    <source>
        <dbReference type="ARBA" id="ARBA00025795"/>
    </source>
</evidence>
<dbReference type="PANTHER" id="PTHR33577">
    <property type="entry name" value="STERIGMATOCYSTIN BIOSYNTHESIS PEROXIDASE STCC-RELATED"/>
    <property type="match status" value="1"/>
</dbReference>
<keyword evidence="3" id="KW-0349">Heme</keyword>
<dbReference type="SUPFAM" id="SSF47571">
    <property type="entry name" value="Cloroperoxidase"/>
    <property type="match status" value="1"/>
</dbReference>
<keyword evidence="5" id="KW-0560">Oxidoreductase</keyword>
<dbReference type="Pfam" id="PF01328">
    <property type="entry name" value="Peroxidase_2"/>
    <property type="match status" value="1"/>
</dbReference>
<comment type="similarity">
    <text evidence="7">Belongs to the chloroperoxidase family.</text>
</comment>
<keyword evidence="10" id="KW-1185">Reference proteome</keyword>
<keyword evidence="4" id="KW-0479">Metal-binding</keyword>
<dbReference type="InterPro" id="IPR036851">
    <property type="entry name" value="Chloroperoxidase-like_sf"/>
</dbReference>
<evidence type="ECO:0000313" key="10">
    <source>
        <dbReference type="Proteomes" id="UP001215598"/>
    </source>
</evidence>
<dbReference type="AlphaFoldDB" id="A0AAD7HPT8"/>
<dbReference type="Proteomes" id="UP001215598">
    <property type="component" value="Unassembled WGS sequence"/>
</dbReference>
<evidence type="ECO:0000256" key="4">
    <source>
        <dbReference type="ARBA" id="ARBA00022723"/>
    </source>
</evidence>
<dbReference type="PROSITE" id="PS51405">
    <property type="entry name" value="HEME_HALOPEROXIDASE"/>
    <property type="match status" value="1"/>
</dbReference>
<evidence type="ECO:0000259" key="8">
    <source>
        <dbReference type="PROSITE" id="PS51405"/>
    </source>
</evidence>
<evidence type="ECO:0000256" key="3">
    <source>
        <dbReference type="ARBA" id="ARBA00022617"/>
    </source>
</evidence>
<comment type="cofactor">
    <cofactor evidence="1">
        <name>heme b</name>
        <dbReference type="ChEBI" id="CHEBI:60344"/>
    </cofactor>
</comment>
<evidence type="ECO:0000256" key="2">
    <source>
        <dbReference type="ARBA" id="ARBA00022559"/>
    </source>
</evidence>
<dbReference type="EMBL" id="JARKIB010000199">
    <property type="protein sequence ID" value="KAJ7724770.1"/>
    <property type="molecule type" value="Genomic_DNA"/>
</dbReference>
<evidence type="ECO:0000256" key="5">
    <source>
        <dbReference type="ARBA" id="ARBA00023002"/>
    </source>
</evidence>
<dbReference type="InterPro" id="IPR000028">
    <property type="entry name" value="Chloroperoxidase"/>
</dbReference>
<accession>A0AAD7HPT8</accession>
<comment type="caution">
    <text evidence="9">The sequence shown here is derived from an EMBL/GenBank/DDBJ whole genome shotgun (WGS) entry which is preliminary data.</text>
</comment>
<keyword evidence="6" id="KW-0408">Iron</keyword>
<organism evidence="9 10">
    <name type="scientific">Mycena metata</name>
    <dbReference type="NCBI Taxonomy" id="1033252"/>
    <lineage>
        <taxon>Eukaryota</taxon>
        <taxon>Fungi</taxon>
        <taxon>Dikarya</taxon>
        <taxon>Basidiomycota</taxon>
        <taxon>Agaricomycotina</taxon>
        <taxon>Agaricomycetes</taxon>
        <taxon>Agaricomycetidae</taxon>
        <taxon>Agaricales</taxon>
        <taxon>Marasmiineae</taxon>
        <taxon>Mycenaceae</taxon>
        <taxon>Mycena</taxon>
    </lineage>
</organism>
<evidence type="ECO:0000256" key="6">
    <source>
        <dbReference type="ARBA" id="ARBA00023004"/>
    </source>
</evidence>
<gene>
    <name evidence="9" type="ORF">B0H16DRAFT_1430328</name>
</gene>
<proteinExistence type="inferred from homology"/>
<evidence type="ECO:0000313" key="9">
    <source>
        <dbReference type="EMBL" id="KAJ7724770.1"/>
    </source>
</evidence>
<protein>
    <recommendedName>
        <fullName evidence="8">Heme haloperoxidase family profile domain-containing protein</fullName>
    </recommendedName>
</protein>
<feature type="domain" description="Heme haloperoxidase family profile" evidence="8">
    <location>
        <begin position="60"/>
        <end position="335"/>
    </location>
</feature>
<sequence>MRVKPRSPPALLLFLLAAGNTLLATAFLILERPSTNATARRSLFFPSTFDEADQRFPISHPHQFIQAGPNDHRGPCPGLNSLANHGFISRSGVDTFLNIVKASNEVYRMGISASAAAGVLGLFGGNLLDPTLPISIGEQPNNVGLTGILGGILGMWCLHPALANDSGYSEVVAPPSGLTNTHNQFEGDASLTRCDLYICNDSHTLQPKYLQPLLDLYAADSNITNSVALVSKHHANRIANSIANNGLFFFGPVQMIVGAFTALQAPSLFANYSAEHPEGIMSVEGLMSIYGATRSPDGMLTWTRGSERIPDIYYRRPAALLYQWDLPIILPQVLEMWTLYPETLSLGGNLGQRNTFFPLDLGAFTHGAYSLDDLRQPDGMNLICFVYQLVQILLPDLLGNVNDLLATVLTEVGQLTNGVLGTFICPRPMGSVDMTMLDKYPGWVKSKKKMLK</sequence>
<dbReference type="GO" id="GO:0004601">
    <property type="term" value="F:peroxidase activity"/>
    <property type="evidence" value="ECO:0007669"/>
    <property type="project" value="UniProtKB-KW"/>
</dbReference>
<dbReference type="PANTHER" id="PTHR33577:SF16">
    <property type="entry name" value="HEME HALOPEROXIDASE FAMILY PROFILE DOMAIN-CONTAINING PROTEIN"/>
    <property type="match status" value="1"/>
</dbReference>